<evidence type="ECO:0000256" key="2">
    <source>
        <dbReference type="SAM" id="MobiDB-lite"/>
    </source>
</evidence>
<keyword evidence="5" id="KW-1185">Reference proteome</keyword>
<dbReference type="InterPro" id="IPR006530">
    <property type="entry name" value="YD"/>
</dbReference>
<dbReference type="InterPro" id="IPR031325">
    <property type="entry name" value="RHS_repeat"/>
</dbReference>
<dbReference type="Proteomes" id="UP000664132">
    <property type="component" value="Unassembled WGS sequence"/>
</dbReference>
<evidence type="ECO:0000313" key="4">
    <source>
        <dbReference type="EMBL" id="KAG4423889.1"/>
    </source>
</evidence>
<evidence type="ECO:0000256" key="1">
    <source>
        <dbReference type="ARBA" id="ARBA00022737"/>
    </source>
</evidence>
<dbReference type="EMBL" id="JAFJYH010000028">
    <property type="protein sequence ID" value="KAG4423889.1"/>
    <property type="molecule type" value="Genomic_DNA"/>
</dbReference>
<organism evidence="4 5">
    <name type="scientific">Cadophora malorum</name>
    <dbReference type="NCBI Taxonomy" id="108018"/>
    <lineage>
        <taxon>Eukaryota</taxon>
        <taxon>Fungi</taxon>
        <taxon>Dikarya</taxon>
        <taxon>Ascomycota</taxon>
        <taxon>Pezizomycotina</taxon>
        <taxon>Leotiomycetes</taxon>
        <taxon>Helotiales</taxon>
        <taxon>Ploettnerulaceae</taxon>
        <taxon>Cadophora</taxon>
    </lineage>
</organism>
<accession>A0A8H7WFK0</accession>
<keyword evidence="1" id="KW-0677">Repeat</keyword>
<sequence length="1678" mass="181659">MSGEYQGSQAYGAQPAGNESVNRNTGSVGYSKSLVDLRGITPSINCTLDLTYSAGQSKSFGLPKNWTFSFPFLIPGKSVTTQQRTYIIDPDWYQSGLKYINDHSIKLANVVPSQPLPSGQPGEYAWRFQMSDGTLDYYDETGKLLEHDDLFGNYVYYNYVDSQANPSSALVDFILDSWGQKVQFAYQGGAYIQITTPDGGQWQVTFSDQGFEQVVDPMGYLTSFTYVTAASGIALSTIQHPTSLSSRFEYQTLYYNDTNGNQSSLAAVQDHYRMDAAGDILSQTNYRFGEATSGCTYTGYTSGYRMGGLTDSLIDGSDESYRYDTLISNLDTAGNILSATRVLFNYLHLPMQEFHYDIVGGSQLIESYHAQYNYDIAIDQHARTTNYMYPTVTEQLHYNHTTTPPSYQGLRRSSATYDNYGCMLENLEEIWDPTKQAYVKQKSTQSNYVQATWGGEMLQDETFVDEVSGFHRKVSYTLTNDQKQVQSSITQYQQSGGQMQPWKTKSMQYDAHGRITSETVSWSSGVDIPAGTVASYTNQNSYQYGASGFDVVSATDPQGHVTVTKYDMKSKQGSIVWKQLPLGQTEAFSYDLLGRCVQHTDPFGQQTTTSYSVGTGGNTVTSTSPSGYVTKEIFDALGRKIEMRDNGIASQQSSDPTRVLSRVSYDSLSRMTSTTDELGLVTKYDAYDAFNRVLSVTDPEGNVKTNVYDDNSLTTSHSINGDLRGTAQLDAYGRNVFTTSYADSGDTNIHYSLGKSYTYDGSGNVIQTALLEVPKDSQPIQLELTSSTFDVENSISMSLTRGKNDTTDNAFDTIQRNVVYDIFGSSYTQSKTVTYHNESPMIHPGAINIRDTCKLLITYRNQLGQEEKYAYDANGNMAAMTRFDGTRISYTADALGRLTSVTGPSQNLTKSYFDNGRVSQVSTAVGKTDYQYALDGCAVAVAFSDTAQQSYILDQYSRVYEDSDALGMVYQNSFNAQGRIASRSSASDTMTFSYGTVNHTYGELIGNEIVGSKTIKKVLSYDGFGRANRVVVTQGQSQNTLLDLNYTYDSKGKLQRVVVSSEILPEVPESNYQRELLYDGLGQVRQDTTLYTNTNTSTTKQYVYDGNSNIISITTDGKTLLRSYNAIDQRTDPGFQYDLNGRLTSDNMGRLYSYASDDQLFQVKNKQAQVSLDYHGNGALSSHNSSAGQTSFFYDSGGVNATKTDGAQPTSASYLLASGSRVAAYSTDASNPSTYFIESQGSIALEMAGAGDTSSYYEAYGTKIDSSTYPAATKAYDFGFQQELTDSMSGLIYLRSRWYQPDHGSFITMDSSRKENRYAFCSGDPINLFDGTGHSPTGAMIAGLVVGIAATVIAGVLTGGAAAAVFGPECVSASIAAGAVSGAAGSVAGDGTQAAINGEKFTAERAGIDLASGFIGGAVGAGSGGTAGRAAMASAFEAGWSQRAVTAVGTAVSGTIGGAGGSFASGETTALLTGQPLFTSDTALSLVTGAVAGLGGGILESGSYTGITDNRVMPVAVRSSEIRSGTANFEIAGPTPRRPGGILHSLTPQAETNNDDLWFQARGRSASDALRIPGHADKYDTVVAHGAGNTVFPNMTTTIKGNDVTYLRPMKGRLFAQHLVDDGWVSGFRTTPIKLTVCYGGWSNAQIIADALQRDVWASYGTVVMSGEGSKWSLFTPR</sequence>
<dbReference type="InterPro" id="IPR022385">
    <property type="entry name" value="Rhs_assc_core"/>
</dbReference>
<dbReference type="Pfam" id="PF05593">
    <property type="entry name" value="RHS_repeat"/>
    <property type="match status" value="1"/>
</dbReference>
<feature type="domain" description="Teneurin-like YD-shell" evidence="3">
    <location>
        <begin position="1013"/>
        <end position="1312"/>
    </location>
</feature>
<proteinExistence type="predicted"/>
<dbReference type="Gene3D" id="2.180.10.10">
    <property type="entry name" value="RHS repeat-associated core"/>
    <property type="match status" value="2"/>
</dbReference>
<dbReference type="PANTHER" id="PTHR32305">
    <property type="match status" value="1"/>
</dbReference>
<comment type="caution">
    <text evidence="4">The sequence shown here is derived from an EMBL/GenBank/DDBJ whole genome shotgun (WGS) entry which is preliminary data.</text>
</comment>
<gene>
    <name evidence="4" type="ORF">IFR04_003034</name>
</gene>
<protein>
    <recommendedName>
        <fullName evidence="3">Teneurin-like YD-shell domain-containing protein</fullName>
    </recommendedName>
</protein>
<evidence type="ECO:0000259" key="3">
    <source>
        <dbReference type="Pfam" id="PF25023"/>
    </source>
</evidence>
<evidence type="ECO:0000313" key="5">
    <source>
        <dbReference type="Proteomes" id="UP000664132"/>
    </source>
</evidence>
<feature type="region of interest" description="Disordered" evidence="2">
    <location>
        <begin position="1"/>
        <end position="24"/>
    </location>
</feature>
<dbReference type="PANTHER" id="PTHR32305:SF15">
    <property type="entry name" value="PROTEIN RHSA-RELATED"/>
    <property type="match status" value="1"/>
</dbReference>
<dbReference type="InterPro" id="IPR050708">
    <property type="entry name" value="T6SS_VgrG/RHS"/>
</dbReference>
<dbReference type="Pfam" id="PF25023">
    <property type="entry name" value="TEN_YD-shell"/>
    <property type="match status" value="1"/>
</dbReference>
<dbReference type="OrthoDB" id="442731at2759"/>
<dbReference type="NCBIfam" id="TIGR01643">
    <property type="entry name" value="YD_repeat_2x"/>
    <property type="match status" value="1"/>
</dbReference>
<dbReference type="InterPro" id="IPR056823">
    <property type="entry name" value="TEN-like_YD-shell"/>
</dbReference>
<reference evidence="4" key="1">
    <citation type="submission" date="2021-02" db="EMBL/GenBank/DDBJ databases">
        <title>Genome sequence Cadophora malorum strain M34.</title>
        <authorList>
            <person name="Stefanovic E."/>
            <person name="Vu D."/>
            <person name="Scully C."/>
            <person name="Dijksterhuis J."/>
            <person name="Roader J."/>
            <person name="Houbraken J."/>
        </authorList>
    </citation>
    <scope>NUCLEOTIDE SEQUENCE</scope>
    <source>
        <strain evidence="4">M34</strain>
    </source>
</reference>
<name>A0A8H7WFK0_9HELO</name>
<dbReference type="NCBIfam" id="TIGR03696">
    <property type="entry name" value="Rhs_assc_core"/>
    <property type="match status" value="1"/>
</dbReference>